<protein>
    <recommendedName>
        <fullName evidence="8">Selenoprotein P N-terminal domain-containing protein</fullName>
    </recommendedName>
</protein>
<evidence type="ECO:0000256" key="1">
    <source>
        <dbReference type="ARBA" id="ARBA00004613"/>
    </source>
</evidence>
<dbReference type="AlphaFoldDB" id="A0A2A2L5R1"/>
<dbReference type="Pfam" id="PF04592">
    <property type="entry name" value="SelP_N"/>
    <property type="match status" value="1"/>
</dbReference>
<feature type="chain" id="PRO_5013240149" description="Selenoprotein P N-terminal domain-containing protein" evidence="7">
    <location>
        <begin position="25"/>
        <end position="471"/>
    </location>
</feature>
<feature type="compositionally biased region" description="Basic and acidic residues" evidence="6">
    <location>
        <begin position="166"/>
        <end position="177"/>
    </location>
</feature>
<accession>A0A2A2L5R1</accession>
<dbReference type="Proteomes" id="UP000218231">
    <property type="component" value="Unassembled WGS sequence"/>
</dbReference>
<keyword evidence="10" id="KW-1185">Reference proteome</keyword>
<keyword evidence="4" id="KW-0712">Selenocysteine</keyword>
<dbReference type="OrthoDB" id="6134775at2759"/>
<evidence type="ECO:0000259" key="8">
    <source>
        <dbReference type="Pfam" id="PF04592"/>
    </source>
</evidence>
<feature type="compositionally biased region" description="Basic and acidic residues" evidence="6">
    <location>
        <begin position="190"/>
        <end position="206"/>
    </location>
</feature>
<feature type="compositionally biased region" description="Polar residues" evidence="6">
    <location>
        <begin position="240"/>
        <end position="260"/>
    </location>
</feature>
<name>A0A2A2L5R1_9BILA</name>
<keyword evidence="5" id="KW-0325">Glycoprotein</keyword>
<keyword evidence="2" id="KW-0964">Secreted</keyword>
<feature type="domain" description="Selenoprotein P N-terminal" evidence="8">
    <location>
        <begin position="105"/>
        <end position="253"/>
    </location>
</feature>
<feature type="signal peptide" evidence="7">
    <location>
        <begin position="1"/>
        <end position="24"/>
    </location>
</feature>
<dbReference type="InterPro" id="IPR037941">
    <property type="entry name" value="SeP"/>
</dbReference>
<organism evidence="9 10">
    <name type="scientific">Diploscapter pachys</name>
    <dbReference type="NCBI Taxonomy" id="2018661"/>
    <lineage>
        <taxon>Eukaryota</taxon>
        <taxon>Metazoa</taxon>
        <taxon>Ecdysozoa</taxon>
        <taxon>Nematoda</taxon>
        <taxon>Chromadorea</taxon>
        <taxon>Rhabditida</taxon>
        <taxon>Rhabditina</taxon>
        <taxon>Rhabditomorpha</taxon>
        <taxon>Rhabditoidea</taxon>
        <taxon>Rhabditidae</taxon>
        <taxon>Diploscapter</taxon>
    </lineage>
</organism>
<gene>
    <name evidence="9" type="ORF">WR25_03089</name>
</gene>
<evidence type="ECO:0000313" key="9">
    <source>
        <dbReference type="EMBL" id="PAV81601.1"/>
    </source>
</evidence>
<dbReference type="InterPro" id="IPR007671">
    <property type="entry name" value="Selenoprotein-P_N"/>
</dbReference>
<evidence type="ECO:0000313" key="10">
    <source>
        <dbReference type="Proteomes" id="UP000218231"/>
    </source>
</evidence>
<evidence type="ECO:0000256" key="5">
    <source>
        <dbReference type="ARBA" id="ARBA00023180"/>
    </source>
</evidence>
<proteinExistence type="predicted"/>
<dbReference type="EMBL" id="LIAE01007151">
    <property type="protein sequence ID" value="PAV81601.1"/>
    <property type="molecule type" value="Genomic_DNA"/>
</dbReference>
<evidence type="ECO:0000256" key="2">
    <source>
        <dbReference type="ARBA" id="ARBA00022525"/>
    </source>
</evidence>
<comment type="subcellular location">
    <subcellularLocation>
        <location evidence="1">Secreted</location>
    </subcellularLocation>
</comment>
<dbReference type="GO" id="GO:0001887">
    <property type="term" value="P:selenium compound metabolic process"/>
    <property type="evidence" value="ECO:0007669"/>
    <property type="project" value="TreeGrafter"/>
</dbReference>
<feature type="region of interest" description="Disordered" evidence="6">
    <location>
        <begin position="158"/>
        <end position="260"/>
    </location>
</feature>
<evidence type="ECO:0000256" key="4">
    <source>
        <dbReference type="ARBA" id="ARBA00022933"/>
    </source>
</evidence>
<dbReference type="STRING" id="2018661.A0A2A2L5R1"/>
<evidence type="ECO:0000256" key="6">
    <source>
        <dbReference type="SAM" id="MobiDB-lite"/>
    </source>
</evidence>
<comment type="caution">
    <text evidence="9">The sequence shown here is derived from an EMBL/GenBank/DDBJ whole genome shotgun (WGS) entry which is preliminary data.</text>
</comment>
<reference evidence="9 10" key="1">
    <citation type="journal article" date="2017" name="Curr. Biol.">
        <title>Genome architecture and evolution of a unichromosomal asexual nematode.</title>
        <authorList>
            <person name="Fradin H."/>
            <person name="Zegar C."/>
            <person name="Gutwein M."/>
            <person name="Lucas J."/>
            <person name="Kovtun M."/>
            <person name="Corcoran D."/>
            <person name="Baugh L.R."/>
            <person name="Kiontke K."/>
            <person name="Gunsalus K."/>
            <person name="Fitch D.H."/>
            <person name="Piano F."/>
        </authorList>
    </citation>
    <scope>NUCLEOTIDE SEQUENCE [LARGE SCALE GENOMIC DNA]</scope>
    <source>
        <strain evidence="9">PF1309</strain>
    </source>
</reference>
<dbReference type="PANTHER" id="PTHR10105">
    <property type="entry name" value="SELENOPROTEIN P"/>
    <property type="match status" value="1"/>
</dbReference>
<dbReference type="GO" id="GO:0005576">
    <property type="term" value="C:extracellular region"/>
    <property type="evidence" value="ECO:0007669"/>
    <property type="project" value="UniProtKB-SubCell"/>
</dbReference>
<dbReference type="GO" id="GO:0008430">
    <property type="term" value="F:selenium binding"/>
    <property type="evidence" value="ECO:0007669"/>
    <property type="project" value="InterPro"/>
</dbReference>
<dbReference type="PANTHER" id="PTHR10105:SF2">
    <property type="entry name" value="AGAP003297-PA"/>
    <property type="match status" value="1"/>
</dbReference>
<feature type="compositionally biased region" description="Basic and acidic residues" evidence="6">
    <location>
        <begin position="217"/>
        <end position="239"/>
    </location>
</feature>
<evidence type="ECO:0000256" key="3">
    <source>
        <dbReference type="ARBA" id="ARBA00022729"/>
    </source>
</evidence>
<evidence type="ECO:0000256" key="7">
    <source>
        <dbReference type="SAM" id="SignalP"/>
    </source>
</evidence>
<sequence>MLLLATRFLCFSVALSYSLTPSLCQQDKLTVRGRDFIQDSKGQLVLAVFSPIQCTQCYKIFRELNFLAAKIREVRIVVFVPGYESPTSVDRAQREFNYLIFERDDQDRSWLDYQAQRHDQILFDRCGRLSQRLYHPRADLTQYQDTVEAIQRNLRGEVCGPCIKNPDGEAKSREQRSRMGINAYIASRPKTSDRNDEEEQRRREYYQRQQNQVTHRQNPDPRRQESDDRRHAMRTDSQSDFRPTVPPASSFQQAEPLQTTKRSFLITTQASSKDSDTDVDYSEYYNDVDPANIVATTQQPETQIPKPQPQKDDWPTQLPLTQISKPQFESRSYKVDEPFGPIVSEGNIPCTAYTDEICYEQQERQGTLSKCCKKGVYLTDVCTPGKCSNSTVQLCCFQKFLQAKFTCCEDSSQGEGTNSTNNFSKCCYDNFVEYDECCPKESARDYWKSVYDVCYPNTKVDYSTIKLEVDA</sequence>
<keyword evidence="3 7" id="KW-0732">Signal</keyword>